<accession>A0A2J0PJC0</accession>
<dbReference type="OrthoDB" id="8421149at2"/>
<feature type="compositionally biased region" description="Low complexity" evidence="1">
    <location>
        <begin position="313"/>
        <end position="326"/>
    </location>
</feature>
<reference evidence="2 3" key="1">
    <citation type="journal article" date="2017" name="J. Antimicrob. Chemother.">
        <title>Characterization of the population structure, drug resistance mechanisms and plasmids of the community-associated Enterobacter cloacae complex in China.</title>
        <authorList>
            <person name="Zhou K."/>
            <person name="Yu W."/>
            <person name="Cao X."/>
            <person name="Shen P."/>
            <person name="Lu H."/>
            <person name="Luo Q."/>
            <person name="Rossen J.W.A."/>
            <person name="Xiao Y."/>
        </authorList>
    </citation>
    <scope>NUCLEOTIDE SEQUENCE [LARGE SCALE GENOMIC DNA]</scope>
    <source>
        <strain evidence="2">ECC1097</strain>
    </source>
</reference>
<sequence length="363" mass="38451">MPTISVFDQQVSTSATKVIEANLNLFNSATNGALLMGNSASLGDWVERTFWAAQQIVRRRNAYGSGKLTPTELAQALERAIKIDGGTLPLKVTPALMDRLGKTPKEAAAVMGQQVALQMIEDYLSVGLGAFMAATPAALNYDFTAQAGGELPKIRNLIKASGQLGDASNRLACWVMSGATYNDMLSEDVLINAQNLFKFETINVLEDGLGRRFVVTDAVAALDAPTADATPKQRARVLGLMPGAVTITTRPLQMYSQAILGEENVYELMQGEYNFDLALKGQTYVGKAGALGTGDKATSPTPRDEQKADQSGSASPSMTTLTTSTSWAITDPRGITATMGRLSGSDLEVAKGLGGIVVTFGKK</sequence>
<evidence type="ECO:0000256" key="1">
    <source>
        <dbReference type="SAM" id="MobiDB-lite"/>
    </source>
</evidence>
<gene>
    <name evidence="2" type="ORF">B9Q37_12155</name>
</gene>
<organism evidence="2">
    <name type="scientific">Enterobacter kobei</name>
    <dbReference type="NCBI Taxonomy" id="208224"/>
    <lineage>
        <taxon>Bacteria</taxon>
        <taxon>Pseudomonadati</taxon>
        <taxon>Pseudomonadota</taxon>
        <taxon>Gammaproteobacteria</taxon>
        <taxon>Enterobacterales</taxon>
        <taxon>Enterobacteriaceae</taxon>
        <taxon>Enterobacter</taxon>
        <taxon>Enterobacter cloacae complex</taxon>
    </lineage>
</organism>
<dbReference type="InterPro" id="IPR045404">
    <property type="entry name" value="Gp13-like"/>
</dbReference>
<evidence type="ECO:0008006" key="4">
    <source>
        <dbReference type="Google" id="ProtNLM"/>
    </source>
</evidence>
<dbReference type="RefSeq" id="WP_100126847.1">
    <property type="nucleotide sequence ID" value="NZ_NEET01000019.1"/>
</dbReference>
<protein>
    <recommendedName>
        <fullName evidence="4">Major capsid protein</fullName>
    </recommendedName>
</protein>
<evidence type="ECO:0000313" key="2">
    <source>
        <dbReference type="EMBL" id="PJD74640.1"/>
    </source>
</evidence>
<proteinExistence type="predicted"/>
<comment type="caution">
    <text evidence="2">The sequence shown here is derived from an EMBL/GenBank/DDBJ whole genome shotgun (WGS) entry which is preliminary data.</text>
</comment>
<dbReference type="Proteomes" id="UP000230495">
    <property type="component" value="Unassembled WGS sequence"/>
</dbReference>
<dbReference type="Pfam" id="PF20036">
    <property type="entry name" value="Gp13-like"/>
    <property type="match status" value="1"/>
</dbReference>
<dbReference type="AlphaFoldDB" id="A0A2J0PJC0"/>
<evidence type="ECO:0000313" key="3">
    <source>
        <dbReference type="Proteomes" id="UP000230495"/>
    </source>
</evidence>
<dbReference type="EMBL" id="NEEU01000004">
    <property type="protein sequence ID" value="PJD74640.1"/>
    <property type="molecule type" value="Genomic_DNA"/>
</dbReference>
<feature type="region of interest" description="Disordered" evidence="1">
    <location>
        <begin position="292"/>
        <end position="326"/>
    </location>
</feature>
<name>A0A2J0PJC0_9ENTR</name>